<evidence type="ECO:0000256" key="2">
    <source>
        <dbReference type="PROSITE-ProRule" id="PRU00335"/>
    </source>
</evidence>
<evidence type="ECO:0000313" key="4">
    <source>
        <dbReference type="EMBL" id="TLQ09158.1"/>
    </source>
</evidence>
<dbReference type="PRINTS" id="PR00455">
    <property type="entry name" value="HTHTETR"/>
</dbReference>
<evidence type="ECO:0000313" key="5">
    <source>
        <dbReference type="Proteomes" id="UP000307201"/>
    </source>
</evidence>
<name>A0A5R9C7D8_9LACT</name>
<dbReference type="PANTHER" id="PTHR43479:SF21">
    <property type="entry name" value="TRANSCRIPTIONAL REGULATOR, TETR FAMILY"/>
    <property type="match status" value="1"/>
</dbReference>
<evidence type="ECO:0000256" key="1">
    <source>
        <dbReference type="ARBA" id="ARBA00023125"/>
    </source>
</evidence>
<dbReference type="PANTHER" id="PTHR43479">
    <property type="entry name" value="ACREF/ENVCD OPERON REPRESSOR-RELATED"/>
    <property type="match status" value="1"/>
</dbReference>
<dbReference type="RefSeq" id="WP_138470676.1">
    <property type="nucleotide sequence ID" value="NZ_JBGQQG010000037.1"/>
</dbReference>
<dbReference type="Gene3D" id="1.10.357.10">
    <property type="entry name" value="Tetracycline Repressor, domain 2"/>
    <property type="match status" value="1"/>
</dbReference>
<feature type="domain" description="HTH tetR-type" evidence="3">
    <location>
        <begin position="2"/>
        <end position="62"/>
    </location>
</feature>
<dbReference type="AlphaFoldDB" id="A0A5R9C7D8"/>
<dbReference type="GO" id="GO:0003677">
    <property type="term" value="F:DNA binding"/>
    <property type="evidence" value="ECO:0007669"/>
    <property type="project" value="UniProtKB-UniRule"/>
</dbReference>
<keyword evidence="1 2" id="KW-0238">DNA-binding</keyword>
<feature type="DNA-binding region" description="H-T-H motif" evidence="2">
    <location>
        <begin position="25"/>
        <end position="44"/>
    </location>
</feature>
<dbReference type="Pfam" id="PF00440">
    <property type="entry name" value="TetR_N"/>
    <property type="match status" value="1"/>
</dbReference>
<dbReference type="InterPro" id="IPR009057">
    <property type="entry name" value="Homeodomain-like_sf"/>
</dbReference>
<dbReference type="SUPFAM" id="SSF46689">
    <property type="entry name" value="Homeodomain-like"/>
    <property type="match status" value="1"/>
</dbReference>
<dbReference type="EMBL" id="VBTE01000003">
    <property type="protein sequence ID" value="TLQ09158.1"/>
    <property type="molecule type" value="Genomic_DNA"/>
</dbReference>
<gene>
    <name evidence="4" type="ORF">FEZ48_01580</name>
</gene>
<organism evidence="4 5">
    <name type="scientific">Marinilactibacillus psychrotolerans</name>
    <dbReference type="NCBI Taxonomy" id="191770"/>
    <lineage>
        <taxon>Bacteria</taxon>
        <taxon>Bacillati</taxon>
        <taxon>Bacillota</taxon>
        <taxon>Bacilli</taxon>
        <taxon>Lactobacillales</taxon>
        <taxon>Carnobacteriaceae</taxon>
        <taxon>Marinilactibacillus</taxon>
    </lineage>
</organism>
<proteinExistence type="predicted"/>
<comment type="caution">
    <text evidence="4">The sequence shown here is derived from an EMBL/GenBank/DDBJ whole genome shotgun (WGS) entry which is preliminary data.</text>
</comment>
<reference evidence="4 5" key="1">
    <citation type="submission" date="2019-05" db="EMBL/GenBank/DDBJ databases">
        <title>The metagenome of a microbial culture collection derived from dairy environment covers the genomic content of the human microbiome.</title>
        <authorList>
            <person name="Roder T."/>
            <person name="Wuthrich D."/>
            <person name="Sattari Z."/>
            <person name="Von Ah U."/>
            <person name="Bar C."/>
            <person name="Ronchi F."/>
            <person name="Macpherson A.J."/>
            <person name="Ganal-Vonarburg S.C."/>
            <person name="Bruggmann R."/>
            <person name="Vergeres G."/>
        </authorList>
    </citation>
    <scope>NUCLEOTIDE SEQUENCE [LARGE SCALE GENOMIC DNA]</scope>
    <source>
        <strain evidence="4 5">FAM 24235</strain>
    </source>
</reference>
<dbReference type="Proteomes" id="UP000307201">
    <property type="component" value="Unassembled WGS sequence"/>
</dbReference>
<dbReference type="InterPro" id="IPR050624">
    <property type="entry name" value="HTH-type_Tx_Regulator"/>
</dbReference>
<dbReference type="STRING" id="191770.SAMN04488013_13011"/>
<protein>
    <submittedName>
        <fullName evidence="4">Helix-turn-helix transcriptional regulator</fullName>
    </submittedName>
</protein>
<evidence type="ECO:0000259" key="3">
    <source>
        <dbReference type="PROSITE" id="PS50977"/>
    </source>
</evidence>
<accession>A0A5R9C7D8</accession>
<dbReference type="InterPro" id="IPR001647">
    <property type="entry name" value="HTH_TetR"/>
</dbReference>
<dbReference type="OrthoDB" id="116240at2"/>
<sequence length="177" mass="20564">MDSKSQNILDNAETLFYQHGFHAVGIKKIVSQAKVSIMTLYNHFGSKENLIIQILDQREIRYMEYLKNALNDKRQQSKYETACTIALANTNWLKKNSQGCLFLRAKEEYDQVNPDIINRVDMHKRNMLSFYKQLGFLEQEAIRLAIQIEGATALVETTEIETVEKELVETLNLLFNK</sequence>
<dbReference type="PROSITE" id="PS50977">
    <property type="entry name" value="HTH_TETR_2"/>
    <property type="match status" value="1"/>
</dbReference>